<name>A0ABV9P0E5_9BACI</name>
<keyword evidence="2" id="KW-1185">Reference proteome</keyword>
<dbReference type="Proteomes" id="UP001595896">
    <property type="component" value="Unassembled WGS sequence"/>
</dbReference>
<dbReference type="EMBL" id="JBHSGK010000016">
    <property type="protein sequence ID" value="MFC4737745.1"/>
    <property type="molecule type" value="Genomic_DNA"/>
</dbReference>
<feature type="non-terminal residue" evidence="1">
    <location>
        <position position="1"/>
    </location>
</feature>
<organism evidence="1 2">
    <name type="scientific">Bacillus daqingensis</name>
    <dbReference type="NCBI Taxonomy" id="872396"/>
    <lineage>
        <taxon>Bacteria</taxon>
        <taxon>Bacillati</taxon>
        <taxon>Bacillota</taxon>
        <taxon>Bacilli</taxon>
        <taxon>Bacillales</taxon>
        <taxon>Bacillaceae</taxon>
        <taxon>Bacillus</taxon>
    </lineage>
</organism>
<sequence length="59" mass="6432">VTGGCLPEPDPGSRAAPSFFALVSFFHGYAFQQSAVFAMMETGRNDDERNDSMGTGWNR</sequence>
<evidence type="ECO:0000313" key="1">
    <source>
        <dbReference type="EMBL" id="MFC4737745.1"/>
    </source>
</evidence>
<protein>
    <submittedName>
        <fullName evidence="1">Uncharacterized protein</fullName>
    </submittedName>
</protein>
<comment type="caution">
    <text evidence="1">The sequence shown here is derived from an EMBL/GenBank/DDBJ whole genome shotgun (WGS) entry which is preliminary data.</text>
</comment>
<reference evidence="2" key="1">
    <citation type="journal article" date="2019" name="Int. J. Syst. Evol. Microbiol.">
        <title>The Global Catalogue of Microorganisms (GCM) 10K type strain sequencing project: providing services to taxonomists for standard genome sequencing and annotation.</title>
        <authorList>
            <consortium name="The Broad Institute Genomics Platform"/>
            <consortium name="The Broad Institute Genome Sequencing Center for Infectious Disease"/>
            <person name="Wu L."/>
            <person name="Ma J."/>
        </authorList>
    </citation>
    <scope>NUCLEOTIDE SEQUENCE [LARGE SCALE GENOMIC DNA]</scope>
    <source>
        <strain evidence="2">JCM 12165</strain>
    </source>
</reference>
<dbReference type="RefSeq" id="WP_377910343.1">
    <property type="nucleotide sequence ID" value="NZ_JBHSGK010000016.1"/>
</dbReference>
<proteinExistence type="predicted"/>
<gene>
    <name evidence="1" type="ORF">ACFO4L_14280</name>
</gene>
<accession>A0ABV9P0E5</accession>
<evidence type="ECO:0000313" key="2">
    <source>
        <dbReference type="Proteomes" id="UP001595896"/>
    </source>
</evidence>